<feature type="domain" description="Lipid/polyisoprenoid-binding YceI-like" evidence="2">
    <location>
        <begin position="47"/>
        <end position="183"/>
    </location>
</feature>
<dbReference type="Pfam" id="PF04264">
    <property type="entry name" value="YceI"/>
    <property type="match status" value="1"/>
</dbReference>
<dbReference type="InterPro" id="IPR007372">
    <property type="entry name" value="Lipid/polyisoprenoid-bd_YceI"/>
</dbReference>
<sequence length="188" mass="20663">MKTKVFLTTALFLLVTATTFAQNSEKLVSSNTHIRFFSTTPAEDIEANNYTSTGALTKTSGEVVFSVPMQGFEFEKRLMQKHFNNKDFLDTQEFPRARFVGKITNLDAVDFSKDGTYNANVEGEMTIKGKTNPVKESGTVTVKGNTAQVKSVFGITLADYGITFVKGKPSSNIAKTVEVTLVADFTEE</sequence>
<evidence type="ECO:0000313" key="3">
    <source>
        <dbReference type="EMBL" id="HDR51698.1"/>
    </source>
</evidence>
<gene>
    <name evidence="3" type="ORF">ENN90_08790</name>
</gene>
<dbReference type="PANTHER" id="PTHR34406:SF1">
    <property type="entry name" value="PROTEIN YCEI"/>
    <property type="match status" value="1"/>
</dbReference>
<dbReference type="AlphaFoldDB" id="A0A831PQH9"/>
<dbReference type="EMBL" id="DSDK01000476">
    <property type="protein sequence ID" value="HDR51698.1"/>
    <property type="molecule type" value="Genomic_DNA"/>
</dbReference>
<evidence type="ECO:0000259" key="2">
    <source>
        <dbReference type="Pfam" id="PF04264"/>
    </source>
</evidence>
<protein>
    <submittedName>
        <fullName evidence="3">YceI family protein</fullName>
    </submittedName>
</protein>
<dbReference type="Gene3D" id="2.40.128.110">
    <property type="entry name" value="Lipid/polyisoprenoid-binding, YceI-like"/>
    <property type="match status" value="1"/>
</dbReference>
<comment type="caution">
    <text evidence="3">The sequence shown here is derived from an EMBL/GenBank/DDBJ whole genome shotgun (WGS) entry which is preliminary data.</text>
</comment>
<dbReference type="PANTHER" id="PTHR34406">
    <property type="entry name" value="PROTEIN YCEI"/>
    <property type="match status" value="1"/>
</dbReference>
<feature type="signal peptide" evidence="1">
    <location>
        <begin position="1"/>
        <end position="21"/>
    </location>
</feature>
<dbReference type="InterPro" id="IPR036761">
    <property type="entry name" value="TTHA0802/YceI-like_sf"/>
</dbReference>
<feature type="chain" id="PRO_5032515340" evidence="1">
    <location>
        <begin position="22"/>
        <end position="188"/>
    </location>
</feature>
<proteinExistence type="predicted"/>
<dbReference type="Proteomes" id="UP000886047">
    <property type="component" value="Unassembled WGS sequence"/>
</dbReference>
<accession>A0A831PQH9</accession>
<evidence type="ECO:0000256" key="1">
    <source>
        <dbReference type="SAM" id="SignalP"/>
    </source>
</evidence>
<dbReference type="SUPFAM" id="SSF101874">
    <property type="entry name" value="YceI-like"/>
    <property type="match status" value="1"/>
</dbReference>
<name>A0A831PQH9_9BACT</name>
<organism evidence="3">
    <name type="scientific">Mariniphaga anaerophila</name>
    <dbReference type="NCBI Taxonomy" id="1484053"/>
    <lineage>
        <taxon>Bacteria</taxon>
        <taxon>Pseudomonadati</taxon>
        <taxon>Bacteroidota</taxon>
        <taxon>Bacteroidia</taxon>
        <taxon>Marinilabiliales</taxon>
        <taxon>Prolixibacteraceae</taxon>
        <taxon>Mariniphaga</taxon>
    </lineage>
</organism>
<reference evidence="3" key="1">
    <citation type="journal article" date="2020" name="mSystems">
        <title>Genome- and Community-Level Interaction Insights into Carbon Utilization and Element Cycling Functions of Hydrothermarchaeota in Hydrothermal Sediment.</title>
        <authorList>
            <person name="Zhou Z."/>
            <person name="Liu Y."/>
            <person name="Xu W."/>
            <person name="Pan J."/>
            <person name="Luo Z.H."/>
            <person name="Li M."/>
        </authorList>
    </citation>
    <scope>NUCLEOTIDE SEQUENCE [LARGE SCALE GENOMIC DNA]</scope>
    <source>
        <strain evidence="3">SpSt-1217</strain>
    </source>
</reference>
<keyword evidence="1" id="KW-0732">Signal</keyword>